<evidence type="ECO:0000256" key="1">
    <source>
        <dbReference type="SAM" id="Phobius"/>
    </source>
</evidence>
<dbReference type="RefSeq" id="WP_114824232.1">
    <property type="nucleotide sequence ID" value="NZ_QQSY01000001.1"/>
</dbReference>
<organism evidence="2 3">
    <name type="scientific">Dyella solisilvae</name>
    <dbReference type="NCBI Taxonomy" id="1920168"/>
    <lineage>
        <taxon>Bacteria</taxon>
        <taxon>Pseudomonadati</taxon>
        <taxon>Pseudomonadota</taxon>
        <taxon>Gammaproteobacteria</taxon>
        <taxon>Lysobacterales</taxon>
        <taxon>Rhodanobacteraceae</taxon>
        <taxon>Dyella</taxon>
    </lineage>
</organism>
<gene>
    <name evidence="2" type="ORF">DVT68_06870</name>
</gene>
<dbReference type="Proteomes" id="UP000254711">
    <property type="component" value="Unassembled WGS sequence"/>
</dbReference>
<feature type="transmembrane region" description="Helical" evidence="1">
    <location>
        <begin position="24"/>
        <end position="47"/>
    </location>
</feature>
<keyword evidence="1" id="KW-0812">Transmembrane</keyword>
<keyword evidence="3" id="KW-1185">Reference proteome</keyword>
<feature type="transmembrane region" description="Helical" evidence="1">
    <location>
        <begin position="121"/>
        <end position="154"/>
    </location>
</feature>
<dbReference type="OrthoDB" id="7185995at2"/>
<protein>
    <submittedName>
        <fullName evidence="2">Uncharacterized protein</fullName>
    </submittedName>
</protein>
<accession>A0A370KDJ9</accession>
<keyword evidence="1" id="KW-0472">Membrane</keyword>
<feature type="transmembrane region" description="Helical" evidence="1">
    <location>
        <begin position="270"/>
        <end position="297"/>
    </location>
</feature>
<name>A0A370KDJ9_9GAMM</name>
<reference evidence="2 3" key="1">
    <citation type="submission" date="2018-07" db="EMBL/GenBank/DDBJ databases">
        <title>Dyella solisilvae sp. nov., isolated from the pine and broad-leaved mixed forest soil.</title>
        <authorList>
            <person name="Gao Z."/>
            <person name="Qiu L."/>
        </authorList>
    </citation>
    <scope>NUCLEOTIDE SEQUENCE [LARGE SCALE GENOMIC DNA]</scope>
    <source>
        <strain evidence="2 3">DHG54</strain>
    </source>
</reference>
<evidence type="ECO:0000313" key="3">
    <source>
        <dbReference type="Proteomes" id="UP000254711"/>
    </source>
</evidence>
<evidence type="ECO:0000313" key="2">
    <source>
        <dbReference type="EMBL" id="RDJ00508.1"/>
    </source>
</evidence>
<feature type="transmembrane region" description="Helical" evidence="1">
    <location>
        <begin position="79"/>
        <end position="100"/>
    </location>
</feature>
<feature type="transmembrane region" description="Helical" evidence="1">
    <location>
        <begin position="220"/>
        <end position="250"/>
    </location>
</feature>
<feature type="transmembrane region" description="Helical" evidence="1">
    <location>
        <begin position="166"/>
        <end position="189"/>
    </location>
</feature>
<dbReference type="AlphaFoldDB" id="A0A370KDJ9"/>
<comment type="caution">
    <text evidence="2">The sequence shown here is derived from an EMBL/GenBank/DDBJ whole genome shotgun (WGS) entry which is preliminary data.</text>
</comment>
<sequence>MADFSISRAIGSGFDLIVRRPGSVLAWSAAYLLIALVPVACVFGYMFSELPSLFAGIRHLDPQGGPPPDFFRLQSRMMMANPIMFVTGLAGRALLVGAIYRSILEPDNRRFFALRLGTQELWLALSLFVYGVMMMFAIFGVMLGGGALGGLVWLLTGLIPDPTATTITRVVLIAGVVVAAMGAWIWVAVRLSLGPVMTFVDREFRLFESWTFTRDHAWKLAGLMVVLAIIAFGIGLTLEGVILAIIYSQLGGFDPPHLHALFHDGQLPHIGPLLSVLGPVMVLVAALVGPMLTILVAPLASAYRDLRNA</sequence>
<keyword evidence="1" id="KW-1133">Transmembrane helix</keyword>
<proteinExistence type="predicted"/>
<dbReference type="EMBL" id="QQSY01000001">
    <property type="protein sequence ID" value="RDJ00508.1"/>
    <property type="molecule type" value="Genomic_DNA"/>
</dbReference>